<proteinExistence type="predicted"/>
<evidence type="ECO:0000313" key="1">
    <source>
        <dbReference type="EMBL" id="VAX25696.1"/>
    </source>
</evidence>
<gene>
    <name evidence="1" type="ORF">MNBD_NITROSPINAE04-539</name>
</gene>
<accession>A0A3B1C5B0</accession>
<evidence type="ECO:0008006" key="2">
    <source>
        <dbReference type="Google" id="ProtNLM"/>
    </source>
</evidence>
<dbReference type="Gene3D" id="3.40.190.10">
    <property type="entry name" value="Periplasmic binding protein-like II"/>
    <property type="match status" value="2"/>
</dbReference>
<sequence length="311" mass="33860">MTDIRIGHLSTAYHSALVAIGRGSLEKRGLVADWRLFGTGPPIVKGLEAGELDVGYIGLPPAVIGIARGAKIKCVAGGHEEGTVFIARSNYRDLSTAGSMAEVLKQFEGKVIGSPAQGSIHDVIARNMLMHEGMSGKVAVKNYQWTDFVAQAMESGEVDAAFGTPSLQIGLSLIYGLNIKPMVSPHGLWPHNPSYGIIATQAFMENYPERLLQFLQVHKQSIGFIKKEPDEAARISSEVVGVVGPEFFAECYKVSPRYCAGISNEYISATMEFVKALRHGGYIGRDVGRDEIFDLSFIEKVHPEPHHYDEA</sequence>
<reference evidence="1" key="1">
    <citation type="submission" date="2018-06" db="EMBL/GenBank/DDBJ databases">
        <authorList>
            <person name="Zhirakovskaya E."/>
        </authorList>
    </citation>
    <scope>NUCLEOTIDE SEQUENCE</scope>
</reference>
<dbReference type="AlphaFoldDB" id="A0A3B1C5B0"/>
<name>A0A3B1C5B0_9ZZZZ</name>
<dbReference type="SUPFAM" id="SSF53850">
    <property type="entry name" value="Periplasmic binding protein-like II"/>
    <property type="match status" value="1"/>
</dbReference>
<organism evidence="1">
    <name type="scientific">hydrothermal vent metagenome</name>
    <dbReference type="NCBI Taxonomy" id="652676"/>
    <lineage>
        <taxon>unclassified sequences</taxon>
        <taxon>metagenomes</taxon>
        <taxon>ecological metagenomes</taxon>
    </lineage>
</organism>
<dbReference type="Pfam" id="PF13379">
    <property type="entry name" value="NMT1_2"/>
    <property type="match status" value="1"/>
</dbReference>
<dbReference type="PANTHER" id="PTHR30024">
    <property type="entry name" value="ALIPHATIC SULFONATES-BINDING PROTEIN-RELATED"/>
    <property type="match status" value="1"/>
</dbReference>
<protein>
    <recommendedName>
        <fullName evidence="2">ABC transporter substrate-binding protein</fullName>
    </recommendedName>
</protein>
<dbReference type="EMBL" id="UOGA01000312">
    <property type="protein sequence ID" value="VAX25696.1"/>
    <property type="molecule type" value="Genomic_DNA"/>
</dbReference>
<dbReference type="PANTHER" id="PTHR30024:SF42">
    <property type="entry name" value="ALIPHATIC SULFONATES-BINDING PROTEIN-RELATED"/>
    <property type="match status" value="1"/>
</dbReference>